<proteinExistence type="predicted"/>
<feature type="region of interest" description="Disordered" evidence="1">
    <location>
        <begin position="40"/>
        <end position="63"/>
    </location>
</feature>
<dbReference type="InterPro" id="IPR019239">
    <property type="entry name" value="VapB_antitoxin"/>
</dbReference>
<gene>
    <name evidence="2" type="ORF">H4W79_000083</name>
</gene>
<dbReference type="Pfam" id="PF09957">
    <property type="entry name" value="VapB_antitoxin"/>
    <property type="match status" value="1"/>
</dbReference>
<evidence type="ECO:0000313" key="2">
    <source>
        <dbReference type="EMBL" id="MBE1455869.1"/>
    </source>
</evidence>
<reference evidence="2 3" key="1">
    <citation type="submission" date="2020-10" db="EMBL/GenBank/DDBJ databases">
        <title>Sequencing the genomes of 1000 actinobacteria strains.</title>
        <authorList>
            <person name="Klenk H.-P."/>
        </authorList>
    </citation>
    <scope>NUCLEOTIDE SEQUENCE [LARGE SCALE GENOMIC DNA]</scope>
    <source>
        <strain evidence="2 3">DSM 45157</strain>
    </source>
</reference>
<name>A0ABR9HA01_9ACTN</name>
<dbReference type="Proteomes" id="UP000598217">
    <property type="component" value="Unassembled WGS sequence"/>
</dbReference>
<protein>
    <submittedName>
        <fullName evidence="2">Arc/MetJ family transcription regulator</fullName>
    </submittedName>
</protein>
<evidence type="ECO:0000256" key="1">
    <source>
        <dbReference type="SAM" id="MobiDB-lite"/>
    </source>
</evidence>
<dbReference type="EMBL" id="JADBDY010000001">
    <property type="protein sequence ID" value="MBE1455869.1"/>
    <property type="molecule type" value="Genomic_DNA"/>
</dbReference>
<sequence length="63" mass="7465">MSPTWIDIDDEALREAMRFSGARSEDDAVNLALRVYAARHRSRAETLRERDRTEPPKRRRPRN</sequence>
<evidence type="ECO:0000313" key="3">
    <source>
        <dbReference type="Proteomes" id="UP000598217"/>
    </source>
</evidence>
<keyword evidence="3" id="KW-1185">Reference proteome</keyword>
<feature type="compositionally biased region" description="Basic and acidic residues" evidence="1">
    <location>
        <begin position="43"/>
        <end position="56"/>
    </location>
</feature>
<dbReference type="RefSeq" id="WP_191276325.1">
    <property type="nucleotide sequence ID" value="NZ_BMXJ01000013.1"/>
</dbReference>
<comment type="caution">
    <text evidence="2">The sequence shown here is derived from an EMBL/GenBank/DDBJ whole genome shotgun (WGS) entry which is preliminary data.</text>
</comment>
<accession>A0ABR9HA01</accession>
<organism evidence="2 3">
    <name type="scientific">Nocardiopsis terrae</name>
    <dbReference type="NCBI Taxonomy" id="372655"/>
    <lineage>
        <taxon>Bacteria</taxon>
        <taxon>Bacillati</taxon>
        <taxon>Actinomycetota</taxon>
        <taxon>Actinomycetes</taxon>
        <taxon>Streptosporangiales</taxon>
        <taxon>Nocardiopsidaceae</taxon>
        <taxon>Nocardiopsis</taxon>
    </lineage>
</organism>